<feature type="compositionally biased region" description="Basic and acidic residues" evidence="1">
    <location>
        <begin position="90"/>
        <end position="99"/>
    </location>
</feature>
<feature type="compositionally biased region" description="Polar residues" evidence="1">
    <location>
        <begin position="101"/>
        <end position="110"/>
    </location>
</feature>
<protein>
    <submittedName>
        <fullName evidence="2">Uncharacterized protein</fullName>
    </submittedName>
</protein>
<organism evidence="2 3">
    <name type="scientific">Dryococelus australis</name>
    <dbReference type="NCBI Taxonomy" id="614101"/>
    <lineage>
        <taxon>Eukaryota</taxon>
        <taxon>Metazoa</taxon>
        <taxon>Ecdysozoa</taxon>
        <taxon>Arthropoda</taxon>
        <taxon>Hexapoda</taxon>
        <taxon>Insecta</taxon>
        <taxon>Pterygota</taxon>
        <taxon>Neoptera</taxon>
        <taxon>Polyneoptera</taxon>
        <taxon>Phasmatodea</taxon>
        <taxon>Verophasmatodea</taxon>
        <taxon>Anareolatae</taxon>
        <taxon>Phasmatidae</taxon>
        <taxon>Eurycanthinae</taxon>
        <taxon>Dryococelus</taxon>
    </lineage>
</organism>
<accession>A0ABQ9H3Z7</accession>
<evidence type="ECO:0000313" key="3">
    <source>
        <dbReference type="Proteomes" id="UP001159363"/>
    </source>
</evidence>
<evidence type="ECO:0000256" key="1">
    <source>
        <dbReference type="SAM" id="MobiDB-lite"/>
    </source>
</evidence>
<dbReference type="EMBL" id="JARBHB010000007">
    <property type="protein sequence ID" value="KAJ8878979.1"/>
    <property type="molecule type" value="Genomic_DNA"/>
</dbReference>
<name>A0ABQ9H3Z7_9NEOP</name>
<reference evidence="2 3" key="1">
    <citation type="submission" date="2023-02" db="EMBL/GenBank/DDBJ databases">
        <title>LHISI_Scaffold_Assembly.</title>
        <authorList>
            <person name="Stuart O.P."/>
            <person name="Cleave R."/>
            <person name="Magrath M.J.L."/>
            <person name="Mikheyev A.S."/>
        </authorList>
    </citation>
    <scope>NUCLEOTIDE SEQUENCE [LARGE SCALE GENOMIC DNA]</scope>
    <source>
        <strain evidence="2">Daus_M_001</strain>
        <tissue evidence="2">Leg muscle</tissue>
    </source>
</reference>
<comment type="caution">
    <text evidence="2">The sequence shown here is derived from an EMBL/GenBank/DDBJ whole genome shotgun (WGS) entry which is preliminary data.</text>
</comment>
<sequence length="708" mass="79637">MHFSFKASAGHVRLNVTFLLVRKEGHVYCDPLLDPPMGKSPYVQAVSQVLQGVTVIRPSLPLKKEGTGFDVSQRYAIQAGRDGAGMRGAGKREIAEKTRRPTASSGTIPTCENPCEVETGSIEEGGTEHCMSQRDTISREFRSATNSAADTKNVCHELRAVKGNAQEPTREPHISPDRLRVVIGKEYQFGDVNCLFKHLISLPPNPPPPPEHNPIEHICDEMELRLQCQNQNSLQCCRKNGRPLVTRERLQNQVYGYVRLLLINGVTADTLLTLLVYKFRNSLVRQSAFPELIYSTPSKFSQLLLVETVRISSTTLGTRLRLREVHKTDMPTAITALPNQLPYGRWLVAADEKNELSSSIQETVHTVGTATENMSISAYTEPEEFGDHCAFINCAIDGADRYAVVQLPLTCRYIKQNEKRQEHKECQRKRAFVVAGERKKKGGGGSEKYGSLALWQTKNEITPSIKVCAEDNGICGSGKPKWALLFRVSVTIFWQTPPTISHQGDQGPILGRATPDFRVWESCRTMPLVDGFSRGFPPSKYHHSLTHSTHGARRGPITVNYVIAHTWWGDKCGLDHEDQRRHNRRLDSRRRSQGSRLIFCMAKEYTACKQVHLNQGFRKFPVLRSTDICQVHTRPSECQIVWLATPQDILPQLLSPMMMLFTAAQTKTGIGAWDWWLPRGGTIVKTKYYITSRPNVISLALLRLFTIK</sequence>
<proteinExistence type="predicted"/>
<feature type="region of interest" description="Disordered" evidence="1">
    <location>
        <begin position="82"/>
        <end position="120"/>
    </location>
</feature>
<keyword evidence="3" id="KW-1185">Reference proteome</keyword>
<evidence type="ECO:0000313" key="2">
    <source>
        <dbReference type="EMBL" id="KAJ8878979.1"/>
    </source>
</evidence>
<gene>
    <name evidence="2" type="ORF">PR048_019585</name>
</gene>
<dbReference type="Proteomes" id="UP001159363">
    <property type="component" value="Chromosome 6"/>
</dbReference>